<reference evidence="3" key="2">
    <citation type="submission" date="2015-01" db="EMBL/GenBank/DDBJ databases">
        <title>Evolutionary Origins and Diversification of the Mycorrhizal Mutualists.</title>
        <authorList>
            <consortium name="DOE Joint Genome Institute"/>
            <consortium name="Mycorrhizal Genomics Consortium"/>
            <person name="Kohler A."/>
            <person name="Kuo A."/>
            <person name="Nagy L.G."/>
            <person name="Floudas D."/>
            <person name="Copeland A."/>
            <person name="Barry K.W."/>
            <person name="Cichocki N."/>
            <person name="Veneault-Fourrey C."/>
            <person name="LaButti K."/>
            <person name="Lindquist E.A."/>
            <person name="Lipzen A."/>
            <person name="Lundell T."/>
            <person name="Morin E."/>
            <person name="Murat C."/>
            <person name="Riley R."/>
            <person name="Ohm R."/>
            <person name="Sun H."/>
            <person name="Tunlid A."/>
            <person name="Henrissat B."/>
            <person name="Grigoriev I.V."/>
            <person name="Hibbett D.S."/>
            <person name="Martin F."/>
        </authorList>
    </citation>
    <scope>NUCLEOTIDE SEQUENCE [LARGE SCALE GENOMIC DNA]</scope>
    <source>
        <strain evidence="3">Marx 270</strain>
    </source>
</reference>
<evidence type="ECO:0000256" key="1">
    <source>
        <dbReference type="SAM" id="Phobius"/>
    </source>
</evidence>
<dbReference type="Proteomes" id="UP000054217">
    <property type="component" value="Unassembled WGS sequence"/>
</dbReference>
<keyword evidence="1" id="KW-0472">Membrane</keyword>
<dbReference type="EMBL" id="KN832058">
    <property type="protein sequence ID" value="KIN95893.1"/>
    <property type="molecule type" value="Genomic_DNA"/>
</dbReference>
<gene>
    <name evidence="2" type="ORF">M404DRAFT_293699</name>
</gene>
<proteinExistence type="predicted"/>
<protein>
    <submittedName>
        <fullName evidence="2">Uncharacterized protein</fullName>
    </submittedName>
</protein>
<name>A0A0C3NKT1_PISTI</name>
<feature type="transmembrane region" description="Helical" evidence="1">
    <location>
        <begin position="26"/>
        <end position="44"/>
    </location>
</feature>
<dbReference type="InParanoid" id="A0A0C3NKT1"/>
<sequence>MCCRQRDCRLRLGTNITPKNIRTRRFFIYFGRSFVLYWSFFLHFSRCSRWYSCYMLNDCFLSKVPAPSSRKPGFARDHAVGFFIM</sequence>
<reference evidence="2 3" key="1">
    <citation type="submission" date="2014-04" db="EMBL/GenBank/DDBJ databases">
        <authorList>
            <consortium name="DOE Joint Genome Institute"/>
            <person name="Kuo A."/>
            <person name="Kohler A."/>
            <person name="Costa M.D."/>
            <person name="Nagy L.G."/>
            <person name="Floudas D."/>
            <person name="Copeland A."/>
            <person name="Barry K.W."/>
            <person name="Cichocki N."/>
            <person name="Veneault-Fourrey C."/>
            <person name="LaButti K."/>
            <person name="Lindquist E.A."/>
            <person name="Lipzen A."/>
            <person name="Lundell T."/>
            <person name="Morin E."/>
            <person name="Murat C."/>
            <person name="Sun H."/>
            <person name="Tunlid A."/>
            <person name="Henrissat B."/>
            <person name="Grigoriev I.V."/>
            <person name="Hibbett D.S."/>
            <person name="Martin F."/>
            <person name="Nordberg H.P."/>
            <person name="Cantor M.N."/>
            <person name="Hua S.X."/>
        </authorList>
    </citation>
    <scope>NUCLEOTIDE SEQUENCE [LARGE SCALE GENOMIC DNA]</scope>
    <source>
        <strain evidence="2 3">Marx 270</strain>
    </source>
</reference>
<organism evidence="2 3">
    <name type="scientific">Pisolithus tinctorius Marx 270</name>
    <dbReference type="NCBI Taxonomy" id="870435"/>
    <lineage>
        <taxon>Eukaryota</taxon>
        <taxon>Fungi</taxon>
        <taxon>Dikarya</taxon>
        <taxon>Basidiomycota</taxon>
        <taxon>Agaricomycotina</taxon>
        <taxon>Agaricomycetes</taxon>
        <taxon>Agaricomycetidae</taxon>
        <taxon>Boletales</taxon>
        <taxon>Sclerodermatineae</taxon>
        <taxon>Pisolithaceae</taxon>
        <taxon>Pisolithus</taxon>
    </lineage>
</organism>
<dbReference type="AlphaFoldDB" id="A0A0C3NKT1"/>
<keyword evidence="1" id="KW-0812">Transmembrane</keyword>
<dbReference type="HOGENOM" id="CLU_2513534_0_0_1"/>
<keyword evidence="1" id="KW-1133">Transmembrane helix</keyword>
<accession>A0A0C3NKT1</accession>
<keyword evidence="3" id="KW-1185">Reference proteome</keyword>
<evidence type="ECO:0000313" key="2">
    <source>
        <dbReference type="EMBL" id="KIN95893.1"/>
    </source>
</evidence>
<evidence type="ECO:0000313" key="3">
    <source>
        <dbReference type="Proteomes" id="UP000054217"/>
    </source>
</evidence>